<dbReference type="EMBL" id="LT828648">
    <property type="protein sequence ID" value="SLM49097.1"/>
    <property type="molecule type" value="Genomic_DNA"/>
</dbReference>
<dbReference type="STRING" id="1325564.NSJP_2930"/>
<reference evidence="1 2" key="1">
    <citation type="submission" date="2017-03" db="EMBL/GenBank/DDBJ databases">
        <authorList>
            <person name="Afonso C.L."/>
            <person name="Miller P.J."/>
            <person name="Scott M.A."/>
            <person name="Spackman E."/>
            <person name="Goraichik I."/>
            <person name="Dimitrov K.M."/>
            <person name="Suarez D.L."/>
            <person name="Swayne D.E."/>
        </authorList>
    </citation>
    <scope>NUCLEOTIDE SEQUENCE [LARGE SCALE GENOMIC DNA]</scope>
    <source>
        <strain evidence="1">Genome sequencing of Nitrospira japonica strain NJ11</strain>
    </source>
</reference>
<accession>A0A1W1I7V7</accession>
<dbReference type="AlphaFoldDB" id="A0A1W1I7V7"/>
<dbReference type="KEGG" id="nja:NSJP_2930"/>
<protein>
    <submittedName>
        <fullName evidence="1">Uncharacterized protein</fullName>
    </submittedName>
</protein>
<name>A0A1W1I7V7_9BACT</name>
<organism evidence="1 2">
    <name type="scientific">Nitrospira japonica</name>
    <dbReference type="NCBI Taxonomy" id="1325564"/>
    <lineage>
        <taxon>Bacteria</taxon>
        <taxon>Pseudomonadati</taxon>
        <taxon>Nitrospirota</taxon>
        <taxon>Nitrospiria</taxon>
        <taxon>Nitrospirales</taxon>
        <taxon>Nitrospiraceae</taxon>
        <taxon>Nitrospira</taxon>
    </lineage>
</organism>
<dbReference type="Proteomes" id="UP000192042">
    <property type="component" value="Chromosome I"/>
</dbReference>
<keyword evidence="2" id="KW-1185">Reference proteome</keyword>
<gene>
    <name evidence="1" type="ORF">NSJP_2930</name>
</gene>
<evidence type="ECO:0000313" key="2">
    <source>
        <dbReference type="Proteomes" id="UP000192042"/>
    </source>
</evidence>
<sequence>MPPIVLDPPNNGATYGNSYYFVPTNAHANHPLTLVAQWKITVTTAQNNGGSLVTQTNWSNTPIGTCLLSNLPANNGFYYTQIVYQPPTGGTFVSNSNKFRSQR</sequence>
<proteinExistence type="predicted"/>
<evidence type="ECO:0000313" key="1">
    <source>
        <dbReference type="EMBL" id="SLM49097.1"/>
    </source>
</evidence>